<name>A0A0F9WTT5_9ZZZZ</name>
<dbReference type="EMBL" id="LAZR01000116">
    <property type="protein sequence ID" value="KKN89731.1"/>
    <property type="molecule type" value="Genomic_DNA"/>
</dbReference>
<dbReference type="AlphaFoldDB" id="A0A0F9WTT5"/>
<protein>
    <submittedName>
        <fullName evidence="1">Uncharacterized protein</fullName>
    </submittedName>
</protein>
<evidence type="ECO:0000313" key="1">
    <source>
        <dbReference type="EMBL" id="KKN89731.1"/>
    </source>
</evidence>
<organism evidence="1">
    <name type="scientific">marine sediment metagenome</name>
    <dbReference type="NCBI Taxonomy" id="412755"/>
    <lineage>
        <taxon>unclassified sequences</taxon>
        <taxon>metagenomes</taxon>
        <taxon>ecological metagenomes</taxon>
    </lineage>
</organism>
<proteinExistence type="predicted"/>
<accession>A0A0F9WTT5</accession>
<gene>
    <name evidence="1" type="ORF">LCGC14_0235770</name>
</gene>
<sequence length="127" mass="13664">MAAITGYKGTVDFGVIIDSDLTYNCYSWSLDLTGDMVDTTNFSSTGWRNFTAGLKGWTGTIELYVDSTQKIQPSDVGSTAVLRLYFSDTTEGLTGNAICNGWSPAVAVDGVQTQTVTFQGTSDLSRF</sequence>
<comment type="caution">
    <text evidence="1">The sequence shown here is derived from an EMBL/GenBank/DDBJ whole genome shotgun (WGS) entry which is preliminary data.</text>
</comment>
<reference evidence="1" key="1">
    <citation type="journal article" date="2015" name="Nature">
        <title>Complex archaea that bridge the gap between prokaryotes and eukaryotes.</title>
        <authorList>
            <person name="Spang A."/>
            <person name="Saw J.H."/>
            <person name="Jorgensen S.L."/>
            <person name="Zaremba-Niedzwiedzka K."/>
            <person name="Martijn J."/>
            <person name="Lind A.E."/>
            <person name="van Eijk R."/>
            <person name="Schleper C."/>
            <person name="Guy L."/>
            <person name="Ettema T.J."/>
        </authorList>
    </citation>
    <scope>NUCLEOTIDE SEQUENCE</scope>
</reference>